<dbReference type="EMBL" id="JBHSFQ010000028">
    <property type="protein sequence ID" value="MFC4564804.1"/>
    <property type="molecule type" value="Genomic_DNA"/>
</dbReference>
<gene>
    <name evidence="4" type="ORF">ACFO4E_23345</name>
</gene>
<dbReference type="Proteomes" id="UP001595923">
    <property type="component" value="Unassembled WGS sequence"/>
</dbReference>
<accession>A0ABV9E2M4</accession>
<keyword evidence="5" id="KW-1185">Reference proteome</keyword>
<evidence type="ECO:0000313" key="4">
    <source>
        <dbReference type="EMBL" id="MFC4564804.1"/>
    </source>
</evidence>
<protein>
    <submittedName>
        <fullName evidence="4">Zinc ribbon domain-containing protein</fullName>
    </submittedName>
</protein>
<name>A0ABV9E2M4_9ACTN</name>
<dbReference type="Pfam" id="PF24481">
    <property type="entry name" value="CT398_CC"/>
    <property type="match status" value="1"/>
</dbReference>
<proteinExistence type="predicted"/>
<evidence type="ECO:0000313" key="5">
    <source>
        <dbReference type="Proteomes" id="UP001595923"/>
    </source>
</evidence>
<dbReference type="InterPro" id="IPR056003">
    <property type="entry name" value="CT398_CC_hairpin"/>
</dbReference>
<reference evidence="5" key="1">
    <citation type="journal article" date="2019" name="Int. J. Syst. Evol. Microbiol.">
        <title>The Global Catalogue of Microorganisms (GCM) 10K type strain sequencing project: providing services to taxonomists for standard genome sequencing and annotation.</title>
        <authorList>
            <consortium name="The Broad Institute Genomics Platform"/>
            <consortium name="The Broad Institute Genome Sequencing Center for Infectious Disease"/>
            <person name="Wu L."/>
            <person name="Ma J."/>
        </authorList>
    </citation>
    <scope>NUCLEOTIDE SEQUENCE [LARGE SCALE GENOMIC DNA]</scope>
    <source>
        <strain evidence="5">XZYJ18</strain>
    </source>
</reference>
<comment type="caution">
    <text evidence="4">The sequence shown here is derived from an EMBL/GenBank/DDBJ whole genome shotgun (WGS) entry which is preliminary data.</text>
</comment>
<sequence>MKAEPAQQIRLLDLQEIDSRLAQLTHRIRTLPELTEIRRLDARLTELRDRLAVAATELSDLDREQRKAESDVDQVRARSERDTKRLDAGRVSSHKELEGLQSEIASLRRRQAELEEIVLEVMERREATEARGADLDKEIAAAEADREAAEERRSSAVLDIQADQATESDRRARVSADVPADLLALYTKLRDQYDGVGAAALRYGRCEGCKLALSTAELARLRGAPADEVLRCEDCRRILIRTDESGL</sequence>
<dbReference type="Gene3D" id="1.10.287.1490">
    <property type="match status" value="1"/>
</dbReference>
<feature type="region of interest" description="Disordered" evidence="1">
    <location>
        <begin position="62"/>
        <end position="90"/>
    </location>
</feature>
<evidence type="ECO:0000256" key="1">
    <source>
        <dbReference type="SAM" id="MobiDB-lite"/>
    </source>
</evidence>
<evidence type="ECO:0000259" key="2">
    <source>
        <dbReference type="Pfam" id="PF02591"/>
    </source>
</evidence>
<dbReference type="InterPro" id="IPR052376">
    <property type="entry name" value="Oxidative_Scav/Glycosyltrans"/>
</dbReference>
<dbReference type="InterPro" id="IPR003743">
    <property type="entry name" value="Zf-RING_7"/>
</dbReference>
<dbReference type="RefSeq" id="WP_378578262.1">
    <property type="nucleotide sequence ID" value="NZ_JBHSFQ010000028.1"/>
</dbReference>
<dbReference type="PANTHER" id="PTHR39082:SF1">
    <property type="entry name" value="SCAVENGER RECEPTOR CLASS A MEMBER 3"/>
    <property type="match status" value="1"/>
</dbReference>
<dbReference type="Pfam" id="PF02591">
    <property type="entry name" value="Zn_ribbon_9"/>
    <property type="match status" value="1"/>
</dbReference>
<organism evidence="4 5">
    <name type="scientific">Nocardiopsis mangrovi</name>
    <dbReference type="NCBI Taxonomy" id="1179818"/>
    <lineage>
        <taxon>Bacteria</taxon>
        <taxon>Bacillati</taxon>
        <taxon>Actinomycetota</taxon>
        <taxon>Actinomycetes</taxon>
        <taxon>Streptosporangiales</taxon>
        <taxon>Nocardiopsidaceae</taxon>
        <taxon>Nocardiopsis</taxon>
    </lineage>
</organism>
<evidence type="ECO:0000259" key="3">
    <source>
        <dbReference type="Pfam" id="PF24481"/>
    </source>
</evidence>
<feature type="domain" description="CT398-like coiled coil hairpin" evidence="3">
    <location>
        <begin position="14"/>
        <end position="193"/>
    </location>
</feature>
<dbReference type="PANTHER" id="PTHR39082">
    <property type="entry name" value="PHOSPHOLIPASE C-BETA-2-RELATED"/>
    <property type="match status" value="1"/>
</dbReference>
<feature type="domain" description="C4-type zinc ribbon" evidence="2">
    <location>
        <begin position="205"/>
        <end position="239"/>
    </location>
</feature>